<evidence type="ECO:0000313" key="3">
    <source>
        <dbReference type="Proteomes" id="UP000580051"/>
    </source>
</evidence>
<dbReference type="EMBL" id="BLRV01000202">
    <property type="protein sequence ID" value="GFP22079.1"/>
    <property type="molecule type" value="Genomic_DNA"/>
</dbReference>
<dbReference type="AlphaFoldDB" id="A0A6V8NNV4"/>
<accession>A0A6V8NNV4</accession>
<comment type="caution">
    <text evidence="2">The sequence shown here is derived from an EMBL/GenBank/DDBJ whole genome shotgun (WGS) entry which is preliminary data.</text>
</comment>
<gene>
    <name evidence="2" type="ORF">HKBW3S06_01306</name>
</gene>
<organism evidence="2 3">
    <name type="scientific">Candidatus Hakubella thermalkaliphila</name>
    <dbReference type="NCBI Taxonomy" id="2754717"/>
    <lineage>
        <taxon>Bacteria</taxon>
        <taxon>Bacillati</taxon>
        <taxon>Actinomycetota</taxon>
        <taxon>Actinomycetota incertae sedis</taxon>
        <taxon>Candidatus Hakubellales</taxon>
        <taxon>Candidatus Hakubellaceae</taxon>
        <taxon>Candidatus Hakubella</taxon>
    </lineage>
</organism>
<name>A0A6V8NNV4_9ACTN</name>
<feature type="coiled-coil region" evidence="1">
    <location>
        <begin position="131"/>
        <end position="158"/>
    </location>
</feature>
<keyword evidence="1" id="KW-0175">Coiled coil</keyword>
<evidence type="ECO:0000256" key="1">
    <source>
        <dbReference type="SAM" id="Coils"/>
    </source>
</evidence>
<dbReference type="RefSeq" id="WP_176227134.1">
    <property type="nucleotide sequence ID" value="NZ_BLRV01000202.1"/>
</dbReference>
<reference evidence="2 3" key="1">
    <citation type="journal article" date="2020" name="Front. Microbiol.">
        <title>Single-cell genomics of novel Actinobacteria with the Wood-Ljungdahl pathway discovered in a serpentinizing system.</title>
        <authorList>
            <person name="Merino N."/>
            <person name="Kawai M."/>
            <person name="Boyd E.S."/>
            <person name="Colman D.R."/>
            <person name="McGlynn S.E."/>
            <person name="Nealson K.H."/>
            <person name="Kurokawa K."/>
            <person name="Hongoh Y."/>
        </authorList>
    </citation>
    <scope>NUCLEOTIDE SEQUENCE [LARGE SCALE GENOMIC DNA]</scope>
    <source>
        <strain evidence="2 3">S06</strain>
    </source>
</reference>
<proteinExistence type="predicted"/>
<dbReference type="Proteomes" id="UP000580051">
    <property type="component" value="Unassembled WGS sequence"/>
</dbReference>
<evidence type="ECO:0000313" key="2">
    <source>
        <dbReference type="EMBL" id="GFP22079.1"/>
    </source>
</evidence>
<protein>
    <submittedName>
        <fullName evidence="2">Uncharacterized protein</fullName>
    </submittedName>
</protein>
<sequence length="274" mass="31541">MMKPRTILYAFLLLVAVGAGAIAIWHFDLGPPWGITTEDLAREGGRSWVLMYKMYECQEGAEWAEDDPRRIAERKISQINDQFFQAYEEGDFPSPKEEYWFWVKTNRIREKALAQVMDEKEFRALKGKYTLEEAYGSVERANAIMEECEREIEKFRKLSLARDQMRGLLVEALDPVYVELYEPRGDRAYVRLQGRLVSDGGAMPNVGFRYAPSGTEVYKTRWLGPRGAGATFEYSLTLPRGSWSWLAIAKHAALPYEEENIVQSQGRDFTIPPD</sequence>